<sequence length="147" mass="16585">MLKGIHKQDCGLLNTKIQLSPLLLLAPPGTPATPRKANSPSAPPSESPYRRRGPQVGDDLKGILKKGFQLPPPHRRPQAEDDDDEEENEENKENTPPPPESPLDPNDKGPLHQLLQKWGEDIDQFRRTIWTDLEDFKRRLGIHLLSV</sequence>
<reference evidence="2 3" key="1">
    <citation type="submission" date="2011-04" db="EMBL/GenBank/DDBJ databases">
        <title>Nucleotide sequences and genomic organisation of nine novel human gammapapillomavirus.</title>
        <authorList>
            <person name="Sauvage V."/>
            <person name="Cheval J."/>
            <person name="Pariente K."/>
            <person name="Foulongne V."/>
            <person name="Eloit M."/>
        </authorList>
    </citation>
    <scope>NUCLEOTIDE SEQUENCE [LARGE SCALE GENOMIC DNA]</scope>
    <source>
        <strain evidence="2">915 F 06 008 CG1</strain>
    </source>
</reference>
<dbReference type="Proteomes" id="UP000129586">
    <property type="component" value="Genome"/>
</dbReference>
<organism evidence="2 3">
    <name type="scientific">Human papillomavirus</name>
    <dbReference type="NCBI Taxonomy" id="10566"/>
    <lineage>
        <taxon>Viruses</taxon>
        <taxon>Monodnaviria</taxon>
        <taxon>Shotokuvirae</taxon>
        <taxon>Cossaviricota</taxon>
        <taxon>Papovaviricetes</taxon>
        <taxon>Zurhausenvirales</taxon>
        <taxon>Papillomaviridae</taxon>
    </lineage>
</organism>
<dbReference type="EMBL" id="JF966377">
    <property type="protein sequence ID" value="AEX31161.1"/>
    <property type="molecule type" value="Genomic_DNA"/>
</dbReference>
<evidence type="ECO:0000313" key="3">
    <source>
        <dbReference type="Proteomes" id="UP000129586"/>
    </source>
</evidence>
<gene>
    <name evidence="2" type="primary">E4</name>
</gene>
<proteinExistence type="predicted"/>
<feature type="compositionally biased region" description="Acidic residues" evidence="1">
    <location>
        <begin position="80"/>
        <end position="90"/>
    </location>
</feature>
<evidence type="ECO:0000256" key="1">
    <source>
        <dbReference type="SAM" id="MobiDB-lite"/>
    </source>
</evidence>
<protein>
    <submittedName>
        <fullName evidence="2">E4 protein</fullName>
    </submittedName>
</protein>
<feature type="region of interest" description="Disordered" evidence="1">
    <location>
        <begin position="24"/>
        <end position="112"/>
    </location>
</feature>
<accession>H2BQD2</accession>
<evidence type="ECO:0000313" key="2">
    <source>
        <dbReference type="EMBL" id="AEX31161.1"/>
    </source>
</evidence>
<name>H2BQD2_9PAPI</name>